<dbReference type="STRING" id="3088.A0A383WPI0"/>
<gene>
    <name evidence="10" type="ORF">BQ4739_LOCUS18937</name>
</gene>
<feature type="transmembrane region" description="Helical" evidence="9">
    <location>
        <begin position="168"/>
        <end position="189"/>
    </location>
</feature>
<evidence type="ECO:0000256" key="7">
    <source>
        <dbReference type="ARBA" id="ARBA00022989"/>
    </source>
</evidence>
<dbReference type="InterPro" id="IPR013657">
    <property type="entry name" value="SCL35B1-4/HUT1"/>
</dbReference>
<evidence type="ECO:0000256" key="8">
    <source>
        <dbReference type="ARBA" id="ARBA00023136"/>
    </source>
</evidence>
<reference evidence="10 11" key="1">
    <citation type="submission" date="2016-10" db="EMBL/GenBank/DDBJ databases">
        <authorList>
            <person name="Cai Z."/>
        </authorList>
    </citation>
    <scope>NUCLEOTIDE SEQUENCE [LARGE SCALE GENOMIC DNA]</scope>
</reference>
<dbReference type="InterPro" id="IPR037185">
    <property type="entry name" value="EmrE-like"/>
</dbReference>
<dbReference type="PANTHER" id="PTHR10778">
    <property type="entry name" value="SOLUTE CARRIER FAMILY 35 MEMBER B"/>
    <property type="match status" value="1"/>
</dbReference>
<sequence length="298" mass="33003">MKQYAGGQRFKNLEALNGAQSLACFLWAYVILLFQSRKEKSNSHLPPWTAYWRPALTNTIGPACGLIALKNISYPAQVLAKSCKMVPVMLIGTMFYGKRYSALEYMCMSMIGVGISLFARKSSSKVTSKLAAPNAPLGYLLCFINLTLDGYTNAYQDEVNRKYKDNNPIHMMCWMNFWCALFNGLYLAVSGVGQQLLLFLSMHTAAAWDVVLFCLCGAVGQLFIFFTIKQFGSLVNTLICTTRKFFNILGSVVLNANPLLPQQWWAVGLVFTGLITSSVAKGSKHHGSGKQHAGTKQQ</sequence>
<protein>
    <recommendedName>
        <fullName evidence="12">Sugar phosphate transporter domain-containing protein</fullName>
    </recommendedName>
</protein>
<comment type="subcellular location">
    <subcellularLocation>
        <location evidence="1">Endoplasmic reticulum membrane</location>
        <topology evidence="1">Multi-pass membrane protein</topology>
    </subcellularLocation>
</comment>
<comment type="similarity">
    <text evidence="3">Belongs to the nucleotide-sugar transporter family. SLC35B subfamily.</text>
</comment>
<evidence type="ECO:0000256" key="1">
    <source>
        <dbReference type="ARBA" id="ARBA00004477"/>
    </source>
</evidence>
<feature type="transmembrane region" description="Helical" evidence="9">
    <location>
        <begin position="15"/>
        <end position="34"/>
    </location>
</feature>
<comment type="similarity">
    <text evidence="2">Belongs to the nucleotide-sugar transporter family. UDP-galactose:UMP antiporter (TC 2.A.7.11) subfamily.</text>
</comment>
<name>A0A383WPI0_TETOB</name>
<dbReference type="AlphaFoldDB" id="A0A383WPI0"/>
<keyword evidence="4" id="KW-0813">Transport</keyword>
<organism evidence="10 11">
    <name type="scientific">Tetradesmus obliquus</name>
    <name type="common">Green alga</name>
    <name type="synonym">Acutodesmus obliquus</name>
    <dbReference type="NCBI Taxonomy" id="3088"/>
    <lineage>
        <taxon>Eukaryota</taxon>
        <taxon>Viridiplantae</taxon>
        <taxon>Chlorophyta</taxon>
        <taxon>core chlorophytes</taxon>
        <taxon>Chlorophyceae</taxon>
        <taxon>CS clade</taxon>
        <taxon>Sphaeropleales</taxon>
        <taxon>Scenedesmaceae</taxon>
        <taxon>Tetradesmus</taxon>
    </lineage>
</organism>
<accession>A0A383WPI0</accession>
<dbReference type="EMBL" id="FNXT01001326">
    <property type="protein sequence ID" value="SZX78616.1"/>
    <property type="molecule type" value="Genomic_DNA"/>
</dbReference>
<evidence type="ECO:0000256" key="9">
    <source>
        <dbReference type="SAM" id="Phobius"/>
    </source>
</evidence>
<keyword evidence="6" id="KW-0256">Endoplasmic reticulum</keyword>
<dbReference type="Pfam" id="PF08449">
    <property type="entry name" value="UAA"/>
    <property type="match status" value="1"/>
</dbReference>
<feature type="transmembrane region" description="Helical" evidence="9">
    <location>
        <begin position="102"/>
        <end position="119"/>
    </location>
</feature>
<dbReference type="PANTHER" id="PTHR10778:SF10">
    <property type="entry name" value="SOLUTE CARRIER FAMILY 35 MEMBER B1"/>
    <property type="match status" value="1"/>
</dbReference>
<evidence type="ECO:0000313" key="11">
    <source>
        <dbReference type="Proteomes" id="UP000256970"/>
    </source>
</evidence>
<evidence type="ECO:0000256" key="3">
    <source>
        <dbReference type="ARBA" id="ARBA00010694"/>
    </source>
</evidence>
<evidence type="ECO:0000256" key="2">
    <source>
        <dbReference type="ARBA" id="ARBA00008349"/>
    </source>
</evidence>
<dbReference type="GO" id="GO:0005459">
    <property type="term" value="F:UDP-galactose transmembrane transporter activity"/>
    <property type="evidence" value="ECO:0007669"/>
    <property type="project" value="TreeGrafter"/>
</dbReference>
<dbReference type="GO" id="GO:0000139">
    <property type="term" value="C:Golgi membrane"/>
    <property type="evidence" value="ECO:0007669"/>
    <property type="project" value="TreeGrafter"/>
</dbReference>
<evidence type="ECO:0000256" key="5">
    <source>
        <dbReference type="ARBA" id="ARBA00022692"/>
    </source>
</evidence>
<dbReference type="SUPFAM" id="SSF103481">
    <property type="entry name" value="Multidrug resistance efflux transporter EmrE"/>
    <property type="match status" value="1"/>
</dbReference>
<feature type="transmembrane region" description="Helical" evidence="9">
    <location>
        <begin position="210"/>
        <end position="228"/>
    </location>
</feature>
<dbReference type="GO" id="GO:0005789">
    <property type="term" value="C:endoplasmic reticulum membrane"/>
    <property type="evidence" value="ECO:0007669"/>
    <property type="project" value="UniProtKB-SubCell"/>
</dbReference>
<evidence type="ECO:0000256" key="4">
    <source>
        <dbReference type="ARBA" id="ARBA00022448"/>
    </source>
</evidence>
<keyword evidence="11" id="KW-1185">Reference proteome</keyword>
<proteinExistence type="inferred from homology"/>
<evidence type="ECO:0008006" key="12">
    <source>
        <dbReference type="Google" id="ProtNLM"/>
    </source>
</evidence>
<keyword evidence="5 9" id="KW-0812">Transmembrane</keyword>
<evidence type="ECO:0000256" key="6">
    <source>
        <dbReference type="ARBA" id="ARBA00022824"/>
    </source>
</evidence>
<dbReference type="Proteomes" id="UP000256970">
    <property type="component" value="Unassembled WGS sequence"/>
</dbReference>
<dbReference type="GO" id="GO:0005460">
    <property type="term" value="F:UDP-glucose transmembrane transporter activity"/>
    <property type="evidence" value="ECO:0007669"/>
    <property type="project" value="TreeGrafter"/>
</dbReference>
<keyword evidence="7 9" id="KW-1133">Transmembrane helix</keyword>
<evidence type="ECO:0000313" key="10">
    <source>
        <dbReference type="EMBL" id="SZX78616.1"/>
    </source>
</evidence>
<keyword evidence="8 9" id="KW-0472">Membrane</keyword>